<feature type="transmembrane region" description="Helical" evidence="1">
    <location>
        <begin position="48"/>
        <end position="68"/>
    </location>
</feature>
<evidence type="ECO:0000313" key="3">
    <source>
        <dbReference type="Proteomes" id="UP000077824"/>
    </source>
</evidence>
<keyword evidence="1" id="KW-0472">Membrane</keyword>
<dbReference type="AlphaFoldDB" id="A0A172XXF2"/>
<evidence type="ECO:0000256" key="1">
    <source>
        <dbReference type="SAM" id="Phobius"/>
    </source>
</evidence>
<gene>
    <name evidence="2" type="ORF">A0O34_14655</name>
</gene>
<dbReference type="EMBL" id="CP015199">
    <property type="protein sequence ID" value="ANF51668.1"/>
    <property type="molecule type" value="Genomic_DNA"/>
</dbReference>
<sequence length="101" mass="11742">MKKHLIVRVALLLIGFLSIYIYDNWDSWFNPQQFNIGGNSGMSIPMDLVLNVCWMAIWCLLLFIELIVSFFTSRNKENRVTNIILIMVGIILLAIYIFSIK</sequence>
<dbReference type="OrthoDB" id="1261576at2"/>
<name>A0A172XXF2_9FLAO</name>
<keyword evidence="1" id="KW-1133">Transmembrane helix</keyword>
<keyword evidence="1" id="KW-0812">Transmembrane</keyword>
<protein>
    <submittedName>
        <fullName evidence="2">Uncharacterized protein</fullName>
    </submittedName>
</protein>
<accession>A0A172XXF2</accession>
<dbReference type="STRING" id="1685010.A0O34_14655"/>
<reference evidence="2 3" key="1">
    <citation type="submission" date="2016-04" db="EMBL/GenBank/DDBJ databases">
        <title>Complete Genome Sequence of Chryseobacterium sp. IHBB 10212.</title>
        <authorList>
            <person name="Pal M."/>
            <person name="Swarnkar M.K."/>
            <person name="Kaushal K."/>
            <person name="Chhibber S."/>
            <person name="Singh A.K."/>
            <person name="Gulati A."/>
        </authorList>
    </citation>
    <scope>NUCLEOTIDE SEQUENCE [LARGE SCALE GENOMIC DNA]</scope>
    <source>
        <strain evidence="2 3">IHBB 10212</strain>
    </source>
</reference>
<evidence type="ECO:0000313" key="2">
    <source>
        <dbReference type="EMBL" id="ANF51668.1"/>
    </source>
</evidence>
<proteinExistence type="predicted"/>
<dbReference type="Proteomes" id="UP000077824">
    <property type="component" value="Chromosome"/>
</dbReference>
<keyword evidence="3" id="KW-1185">Reference proteome</keyword>
<feature type="transmembrane region" description="Helical" evidence="1">
    <location>
        <begin position="80"/>
        <end position="100"/>
    </location>
</feature>
<feature type="transmembrane region" description="Helical" evidence="1">
    <location>
        <begin position="5"/>
        <end position="22"/>
    </location>
</feature>
<organism evidence="2 3">
    <name type="scientific">Chryseobacterium glaciei</name>
    <dbReference type="NCBI Taxonomy" id="1685010"/>
    <lineage>
        <taxon>Bacteria</taxon>
        <taxon>Pseudomonadati</taxon>
        <taxon>Bacteroidota</taxon>
        <taxon>Flavobacteriia</taxon>
        <taxon>Flavobacteriales</taxon>
        <taxon>Weeksellaceae</taxon>
        <taxon>Chryseobacterium group</taxon>
        <taxon>Chryseobacterium</taxon>
    </lineage>
</organism>
<dbReference type="RefSeq" id="WP_066755933.1">
    <property type="nucleotide sequence ID" value="NZ_CP015199.1"/>
</dbReference>
<dbReference type="KEGG" id="chh:A0O34_14655"/>